<name>A0A0F9C8F2_9ZZZZ</name>
<gene>
    <name evidence="1" type="ORF">LCGC14_2433930</name>
</gene>
<reference evidence="1" key="1">
    <citation type="journal article" date="2015" name="Nature">
        <title>Complex archaea that bridge the gap between prokaryotes and eukaryotes.</title>
        <authorList>
            <person name="Spang A."/>
            <person name="Saw J.H."/>
            <person name="Jorgensen S.L."/>
            <person name="Zaremba-Niedzwiedzka K."/>
            <person name="Martijn J."/>
            <person name="Lind A.E."/>
            <person name="van Eijk R."/>
            <person name="Schleper C."/>
            <person name="Guy L."/>
            <person name="Ettema T.J."/>
        </authorList>
    </citation>
    <scope>NUCLEOTIDE SEQUENCE</scope>
</reference>
<feature type="non-terminal residue" evidence="1">
    <location>
        <position position="1"/>
    </location>
</feature>
<evidence type="ECO:0000313" key="1">
    <source>
        <dbReference type="EMBL" id="KKL22592.1"/>
    </source>
</evidence>
<dbReference type="AlphaFoldDB" id="A0A0F9C8F2"/>
<accession>A0A0F9C8F2</accession>
<protein>
    <submittedName>
        <fullName evidence="1">Uncharacterized protein</fullName>
    </submittedName>
</protein>
<organism evidence="1">
    <name type="scientific">marine sediment metagenome</name>
    <dbReference type="NCBI Taxonomy" id="412755"/>
    <lineage>
        <taxon>unclassified sequences</taxon>
        <taxon>metagenomes</taxon>
        <taxon>ecological metagenomes</taxon>
    </lineage>
</organism>
<dbReference type="EMBL" id="LAZR01037292">
    <property type="protein sequence ID" value="KKL22592.1"/>
    <property type="molecule type" value="Genomic_DNA"/>
</dbReference>
<proteinExistence type="predicted"/>
<sequence>EEGLTINLQMGNTTTGSGGSAINAAPVNFNDAADAATVRANDTTEVSVGTAVIKHSEAWNVRMPFIYLPAPEDRFIIANALFFAAQLITAPADSITMNGTIVFEELA</sequence>
<comment type="caution">
    <text evidence="1">The sequence shown here is derived from an EMBL/GenBank/DDBJ whole genome shotgun (WGS) entry which is preliminary data.</text>
</comment>